<dbReference type="Gene3D" id="1.10.20.10">
    <property type="entry name" value="Histone, subunit A"/>
    <property type="match status" value="1"/>
</dbReference>
<dbReference type="AlphaFoldDB" id="A0AAV8Z0S6"/>
<dbReference type="CDD" id="cd22924">
    <property type="entry name" value="HFD_CHRAC1-like"/>
    <property type="match status" value="1"/>
</dbReference>
<keyword evidence="5" id="KW-0007">Acetylation</keyword>
<keyword evidence="4" id="KW-0548">Nucleotidyltransferase</keyword>
<dbReference type="PANTHER" id="PTHR10252">
    <property type="entry name" value="HISTONE-LIKE TRANSCRIPTION FACTOR CCAAT-RELATED"/>
    <property type="match status" value="1"/>
</dbReference>
<evidence type="ECO:0000256" key="4">
    <source>
        <dbReference type="ARBA" id="ARBA00022695"/>
    </source>
</evidence>
<keyword evidence="3" id="KW-0808">Transferase</keyword>
<evidence type="ECO:0000256" key="12">
    <source>
        <dbReference type="ARBA" id="ARBA00083235"/>
    </source>
</evidence>
<evidence type="ECO:0000256" key="3">
    <source>
        <dbReference type="ARBA" id="ARBA00022679"/>
    </source>
</evidence>
<reference evidence="14" key="1">
    <citation type="journal article" date="2023" name="Insect Mol. Biol.">
        <title>Genome sequencing provides insights into the evolution of gene families encoding plant cell wall-degrading enzymes in longhorned beetles.</title>
        <authorList>
            <person name="Shin N.R."/>
            <person name="Okamura Y."/>
            <person name="Kirsch R."/>
            <person name="Pauchet Y."/>
        </authorList>
    </citation>
    <scope>NUCLEOTIDE SEQUENCE</scope>
    <source>
        <strain evidence="14">AMC_N1</strain>
    </source>
</reference>
<dbReference type="GO" id="GO:0003677">
    <property type="term" value="F:DNA binding"/>
    <property type="evidence" value="ECO:0007669"/>
    <property type="project" value="UniProtKB-KW"/>
</dbReference>
<comment type="subunit">
    <text evidence="10">Heterodimer with POLE3; binds to DNA. Component of the CHRAC ISWI chromatin remodeling complex at least composed of SMARCA5/SNF2H, BAZ1A/ACF1, CHRAC1 and POLE3; the complex preferentially binds DNA through the CHRAC1-POLE3 heterodimer and possesses ATP-dependent nucleosome-remodeling activity. Within the complex, the heterodimer with POLE3 interacts with SMARCA5/SNF2H; the interaction is direct and enhances nucleosome sliding activity by the SMARCA5/SNF2H and BAZ1A/ACF1 interaction. Within the complex, the heterodimer with POLE3 interacts with BAZ1A/ACF1; the interactions are direct.</text>
</comment>
<dbReference type="InterPro" id="IPR009072">
    <property type="entry name" value="Histone-fold"/>
</dbReference>
<evidence type="ECO:0000256" key="1">
    <source>
        <dbReference type="ARBA" id="ARBA00004123"/>
    </source>
</evidence>
<evidence type="ECO:0000256" key="2">
    <source>
        <dbReference type="ARBA" id="ARBA00022553"/>
    </source>
</evidence>
<dbReference type="SUPFAM" id="SSF47113">
    <property type="entry name" value="Histone-fold"/>
    <property type="match status" value="1"/>
</dbReference>
<keyword evidence="15" id="KW-1185">Reference proteome</keyword>
<comment type="subcellular location">
    <subcellularLocation>
        <location evidence="1">Nucleus</location>
    </subcellularLocation>
</comment>
<comment type="function">
    <text evidence="9">Forms a complex with DNA polymerase epsilon subunit POLE3 and binds naked DNA, which is then incorporated into chromatin, aided by the nucleosome remodeling activity of ISWI/SNF2H and ACF1. Does not enhance nucleosome sliding activity of the ACF-5 ISWI chromatin remodeling complex.</text>
</comment>
<dbReference type="GO" id="GO:0046982">
    <property type="term" value="F:protein heterodimerization activity"/>
    <property type="evidence" value="ECO:0007669"/>
    <property type="project" value="InterPro"/>
</dbReference>
<dbReference type="InterPro" id="IPR050568">
    <property type="entry name" value="Transcr_DNA_Rep_Reg"/>
</dbReference>
<keyword evidence="7" id="KW-0238">DNA-binding</keyword>
<evidence type="ECO:0000313" key="14">
    <source>
        <dbReference type="EMBL" id="KAJ8957417.1"/>
    </source>
</evidence>
<sequence length="130" mass="15204">MGPPRTQLPVSRINTIMKSSSDVEMVSKESSLLMGKATELFIKNLATEAYKTTHNGRKLDYKNLAEIVHSEDKYEFLREIMPKKITVLEFKKIMARKQGNSNEVDKKRGVDFFGFFIVFLRRRRRLQFGR</sequence>
<dbReference type="Proteomes" id="UP001162162">
    <property type="component" value="Unassembled WGS sequence"/>
</dbReference>
<comment type="caution">
    <text evidence="14">The sequence shown here is derived from an EMBL/GenBank/DDBJ whole genome shotgun (WGS) entry which is preliminary data.</text>
</comment>
<dbReference type="Pfam" id="PF00808">
    <property type="entry name" value="CBFD_NFYB_HMF"/>
    <property type="match status" value="1"/>
</dbReference>
<organism evidence="14 15">
    <name type="scientific">Aromia moschata</name>
    <dbReference type="NCBI Taxonomy" id="1265417"/>
    <lineage>
        <taxon>Eukaryota</taxon>
        <taxon>Metazoa</taxon>
        <taxon>Ecdysozoa</taxon>
        <taxon>Arthropoda</taxon>
        <taxon>Hexapoda</taxon>
        <taxon>Insecta</taxon>
        <taxon>Pterygota</taxon>
        <taxon>Neoptera</taxon>
        <taxon>Endopterygota</taxon>
        <taxon>Coleoptera</taxon>
        <taxon>Polyphaga</taxon>
        <taxon>Cucujiformia</taxon>
        <taxon>Chrysomeloidea</taxon>
        <taxon>Cerambycidae</taxon>
        <taxon>Cerambycinae</taxon>
        <taxon>Callichromatini</taxon>
        <taxon>Aromia</taxon>
    </lineage>
</organism>
<evidence type="ECO:0000256" key="11">
    <source>
        <dbReference type="ARBA" id="ARBA00071805"/>
    </source>
</evidence>
<dbReference type="EMBL" id="JAPWTK010000023">
    <property type="protein sequence ID" value="KAJ8957417.1"/>
    <property type="molecule type" value="Genomic_DNA"/>
</dbReference>
<name>A0AAV8Z0S6_9CUCU</name>
<feature type="domain" description="Transcription factor CBF/NF-Y/archaeal histone" evidence="13">
    <location>
        <begin position="7"/>
        <end position="56"/>
    </location>
</feature>
<accession>A0AAV8Z0S6</accession>
<evidence type="ECO:0000256" key="8">
    <source>
        <dbReference type="ARBA" id="ARBA00023242"/>
    </source>
</evidence>
<dbReference type="GO" id="GO:0016779">
    <property type="term" value="F:nucleotidyltransferase activity"/>
    <property type="evidence" value="ECO:0007669"/>
    <property type="project" value="UniProtKB-KW"/>
</dbReference>
<gene>
    <name evidence="14" type="ORF">NQ318_004897</name>
</gene>
<evidence type="ECO:0000256" key="7">
    <source>
        <dbReference type="ARBA" id="ARBA00023125"/>
    </source>
</evidence>
<dbReference type="GO" id="GO:0006261">
    <property type="term" value="P:DNA-templated DNA replication"/>
    <property type="evidence" value="ECO:0007669"/>
    <property type="project" value="TreeGrafter"/>
</dbReference>
<dbReference type="PANTHER" id="PTHR10252:SF54">
    <property type="entry name" value="CHROMATIN ACCESSIBILITY COMPLEX PROTEIN 1"/>
    <property type="match status" value="1"/>
</dbReference>
<dbReference type="FunFam" id="1.10.20.10:FF:000048">
    <property type="entry name" value="Chromatin accessibility complex subunit 1"/>
    <property type="match status" value="1"/>
</dbReference>
<evidence type="ECO:0000256" key="5">
    <source>
        <dbReference type="ARBA" id="ARBA00022990"/>
    </source>
</evidence>
<evidence type="ECO:0000259" key="13">
    <source>
        <dbReference type="Pfam" id="PF00808"/>
    </source>
</evidence>
<dbReference type="GO" id="GO:0008623">
    <property type="term" value="C:CHRAC"/>
    <property type="evidence" value="ECO:0007669"/>
    <property type="project" value="TreeGrafter"/>
</dbReference>
<evidence type="ECO:0000313" key="15">
    <source>
        <dbReference type="Proteomes" id="UP001162162"/>
    </source>
</evidence>
<evidence type="ECO:0000256" key="6">
    <source>
        <dbReference type="ARBA" id="ARBA00023054"/>
    </source>
</evidence>
<proteinExistence type="predicted"/>
<evidence type="ECO:0000256" key="9">
    <source>
        <dbReference type="ARBA" id="ARBA00059032"/>
    </source>
</evidence>
<dbReference type="GO" id="GO:0006338">
    <property type="term" value="P:chromatin remodeling"/>
    <property type="evidence" value="ECO:0007669"/>
    <property type="project" value="TreeGrafter"/>
</dbReference>
<evidence type="ECO:0000256" key="10">
    <source>
        <dbReference type="ARBA" id="ARBA00062516"/>
    </source>
</evidence>
<keyword evidence="8" id="KW-0539">Nucleus</keyword>
<keyword evidence="2" id="KW-0597">Phosphoprotein</keyword>
<keyword evidence="6" id="KW-0175">Coiled coil</keyword>
<protein>
    <recommendedName>
        <fullName evidence="11">Chromatin accessibility complex protein 1</fullName>
    </recommendedName>
    <alternativeName>
        <fullName evidence="12">DNA polymerase epsilon subunit p15</fullName>
    </alternativeName>
</protein>
<dbReference type="InterPro" id="IPR003958">
    <property type="entry name" value="CBFA_NFYB_domain"/>
</dbReference>